<keyword evidence="9" id="KW-0479">Metal-binding</keyword>
<protein>
    <submittedName>
        <fullName evidence="13">Phosphoglycerol transferase MdoB</fullName>
    </submittedName>
</protein>
<comment type="similarity">
    <text evidence="2 7">Belongs to the LTA synthase family.</text>
</comment>
<evidence type="ECO:0000256" key="9">
    <source>
        <dbReference type="PIRSR" id="PIRSR005091-2"/>
    </source>
</evidence>
<dbReference type="InterPro" id="IPR012160">
    <property type="entry name" value="LtaS-like"/>
</dbReference>
<evidence type="ECO:0000256" key="10">
    <source>
        <dbReference type="PIRSR" id="PIRSR005091-3"/>
    </source>
</evidence>
<dbReference type="STRING" id="1503961.SAMN05421736_10751"/>
<feature type="binding site" evidence="10">
    <location>
        <position position="261"/>
    </location>
    <ligand>
        <name>Mn(2+)</name>
        <dbReference type="ChEBI" id="CHEBI:29035"/>
    </ligand>
</feature>
<keyword evidence="13" id="KW-0808">Transferase</keyword>
<dbReference type="Proteomes" id="UP000198935">
    <property type="component" value="Unassembled WGS sequence"/>
</dbReference>
<feature type="transmembrane region" description="Helical" evidence="11">
    <location>
        <begin position="128"/>
        <end position="144"/>
    </location>
</feature>
<evidence type="ECO:0000313" key="13">
    <source>
        <dbReference type="EMBL" id="SDZ16885.1"/>
    </source>
</evidence>
<dbReference type="InterPro" id="IPR017850">
    <property type="entry name" value="Alkaline_phosphatase_core_sf"/>
</dbReference>
<comment type="subcellular location">
    <subcellularLocation>
        <location evidence="1">Cell membrane</location>
        <topology evidence="1">Multi-pass membrane protein</topology>
    </subcellularLocation>
</comment>
<dbReference type="PANTHER" id="PTHR47371:SF1">
    <property type="entry name" value="LIPOTEICHOIC ACID SYNTHASE-LIKE YQGS"/>
    <property type="match status" value="1"/>
</dbReference>
<organism evidence="13 14">
    <name type="scientific">Evansella caseinilytica</name>
    <dbReference type="NCBI Taxonomy" id="1503961"/>
    <lineage>
        <taxon>Bacteria</taxon>
        <taxon>Bacillati</taxon>
        <taxon>Bacillota</taxon>
        <taxon>Bacilli</taxon>
        <taxon>Bacillales</taxon>
        <taxon>Bacillaceae</taxon>
        <taxon>Evansella</taxon>
    </lineage>
</organism>
<feature type="binding site" evidence="10">
    <location>
        <position position="477"/>
    </location>
    <ligand>
        <name>Mn(2+)</name>
        <dbReference type="ChEBI" id="CHEBI:29035"/>
    </ligand>
</feature>
<keyword evidence="3 7" id="KW-1003">Cell membrane</keyword>
<evidence type="ECO:0000256" key="6">
    <source>
        <dbReference type="ARBA" id="ARBA00023136"/>
    </source>
</evidence>
<evidence type="ECO:0000256" key="7">
    <source>
        <dbReference type="PIRNR" id="PIRNR005091"/>
    </source>
</evidence>
<sequence>MRFIRFIKNLIKVNPIIFVLFFFLWMKTIIVSLVDYSITIDNWRQLIIMVLNPLPTFILAAGLIMTRKKPRQLTYAVVFAVFATIILYANGVYHREFTDYITIPLLLVGGNAADLSSSIIELVQWRDILYLTDFAVFFGVLYFIKKKRGELTFSQLSFRQLTPYLATVLVIGIVNLSFANIERPQLLTRSFDRELIVKNIGIYNFHLYDTYLHATSRAQRVFASEEELLEINEYIEEEKETVNRDLFGVAKGKNVILISAESLQNFVIGSTVNGEEITPFLNELIGDSIYFEEFYHQTAQGKTSDSEFIVDNSLYPLARGAVFFTHPSNEYYALPEIMNENGYYTASLHANNGSFWNRNIMYDQFGYDRFYTVEDYEVTEEDSVGWGMKDIPFMEQSVEHLLDMPQPFYTKLITLTNHFPFELDEEDSYIDQFDSNSRTLNRYFPTVRYMDEAIRVFFDELKENGLYEDSMIVIYGDHYGISSNHNKAMSYYLDKEITPFVEAQLQQVPLIIHIPGVEGETLSTVSGQIDLRPTLLHLLGIQVDNQVIFGKDLFSEDRKELVIFRDGTFITEDAIYTSGVCYSKETEEPVDEEEKEALCGPYLEEVQQQLSYSDRIIYGDLLRFDTSREEISDEIRKNENIEIQGNKRLGE</sequence>
<evidence type="ECO:0000256" key="3">
    <source>
        <dbReference type="ARBA" id="ARBA00022475"/>
    </source>
</evidence>
<dbReference type="InterPro" id="IPR050448">
    <property type="entry name" value="OpgB/LTA_synthase_biosynth"/>
</dbReference>
<dbReference type="CDD" id="cd16015">
    <property type="entry name" value="LTA_synthase"/>
    <property type="match status" value="1"/>
</dbReference>
<evidence type="ECO:0000256" key="8">
    <source>
        <dbReference type="PIRSR" id="PIRSR005091-1"/>
    </source>
</evidence>
<accession>A0A1H3QV30</accession>
<keyword evidence="6 7" id="KW-0472">Membrane</keyword>
<evidence type="ECO:0000256" key="1">
    <source>
        <dbReference type="ARBA" id="ARBA00004651"/>
    </source>
</evidence>
<feature type="domain" description="Sulfatase N-terminal" evidence="12">
    <location>
        <begin position="253"/>
        <end position="541"/>
    </location>
</feature>
<evidence type="ECO:0000313" key="14">
    <source>
        <dbReference type="Proteomes" id="UP000198935"/>
    </source>
</evidence>
<dbReference type="InterPro" id="IPR000917">
    <property type="entry name" value="Sulfatase_N"/>
</dbReference>
<gene>
    <name evidence="13" type="ORF">SAMN05421736_10751</name>
</gene>
<keyword evidence="9" id="KW-0464">Manganese</keyword>
<proteinExistence type="inferred from homology"/>
<dbReference type="PIRSF" id="PIRSF005091">
    <property type="entry name" value="Mmb_sulf_HI1246"/>
    <property type="match status" value="1"/>
</dbReference>
<feature type="binding site" evidence="10">
    <location>
        <position position="478"/>
    </location>
    <ligand>
        <name>Mn(2+)</name>
        <dbReference type="ChEBI" id="CHEBI:29035"/>
    </ligand>
</feature>
<dbReference type="GO" id="GO:0005886">
    <property type="term" value="C:plasma membrane"/>
    <property type="evidence" value="ECO:0007669"/>
    <property type="project" value="UniProtKB-SubCell"/>
</dbReference>
<feature type="binding site" evidence="10">
    <location>
        <position position="303"/>
    </location>
    <ligand>
        <name>Mn(2+)</name>
        <dbReference type="ChEBI" id="CHEBI:29035"/>
    </ligand>
</feature>
<dbReference type="OrthoDB" id="5901192at2"/>
<dbReference type="PANTHER" id="PTHR47371">
    <property type="entry name" value="LIPOTEICHOIC ACID SYNTHASE"/>
    <property type="match status" value="1"/>
</dbReference>
<dbReference type="SUPFAM" id="SSF53649">
    <property type="entry name" value="Alkaline phosphatase-like"/>
    <property type="match status" value="1"/>
</dbReference>
<evidence type="ECO:0000256" key="5">
    <source>
        <dbReference type="ARBA" id="ARBA00022989"/>
    </source>
</evidence>
<dbReference type="Gene3D" id="3.40.720.10">
    <property type="entry name" value="Alkaline Phosphatase, subunit A"/>
    <property type="match status" value="1"/>
</dbReference>
<dbReference type="EMBL" id="FNPI01000007">
    <property type="protein sequence ID" value="SDZ16885.1"/>
    <property type="molecule type" value="Genomic_DNA"/>
</dbReference>
<name>A0A1H3QV30_9BACI</name>
<evidence type="ECO:0000256" key="4">
    <source>
        <dbReference type="ARBA" id="ARBA00022692"/>
    </source>
</evidence>
<dbReference type="Pfam" id="PF00884">
    <property type="entry name" value="Sulfatase"/>
    <property type="match status" value="1"/>
</dbReference>
<dbReference type="Gene3D" id="3.30.1120.170">
    <property type="match status" value="1"/>
</dbReference>
<keyword evidence="5 11" id="KW-1133">Transmembrane helix</keyword>
<feature type="transmembrane region" description="Helical" evidence="11">
    <location>
        <begin position="12"/>
        <end position="34"/>
    </location>
</feature>
<feature type="transmembrane region" description="Helical" evidence="11">
    <location>
        <begin position="46"/>
        <end position="66"/>
    </location>
</feature>
<keyword evidence="4 11" id="KW-0812">Transmembrane</keyword>
<reference evidence="14" key="1">
    <citation type="submission" date="2016-10" db="EMBL/GenBank/DDBJ databases">
        <authorList>
            <person name="Varghese N."/>
            <person name="Submissions S."/>
        </authorList>
    </citation>
    <scope>NUCLEOTIDE SEQUENCE [LARGE SCALE GENOMIC DNA]</scope>
    <source>
        <strain evidence="14">SP</strain>
    </source>
</reference>
<dbReference type="GO" id="GO:0046872">
    <property type="term" value="F:metal ion binding"/>
    <property type="evidence" value="ECO:0007669"/>
    <property type="project" value="UniProtKB-KW"/>
</dbReference>
<dbReference type="GO" id="GO:0016740">
    <property type="term" value="F:transferase activity"/>
    <property type="evidence" value="ECO:0007669"/>
    <property type="project" value="UniProtKB-KW"/>
</dbReference>
<keyword evidence="14" id="KW-1185">Reference proteome</keyword>
<feature type="transmembrane region" description="Helical" evidence="11">
    <location>
        <begin position="73"/>
        <end position="91"/>
    </location>
</feature>
<evidence type="ECO:0000256" key="11">
    <source>
        <dbReference type="SAM" id="Phobius"/>
    </source>
</evidence>
<feature type="transmembrane region" description="Helical" evidence="11">
    <location>
        <begin position="164"/>
        <end position="181"/>
    </location>
</feature>
<feature type="binding site" evidence="9">
    <location>
        <position position="418"/>
    </location>
    <ligand>
        <name>substrate</name>
    </ligand>
</feature>
<evidence type="ECO:0000256" key="2">
    <source>
        <dbReference type="ARBA" id="ARBA00009983"/>
    </source>
</evidence>
<feature type="active site" evidence="8">
    <location>
        <position position="303"/>
    </location>
</feature>
<dbReference type="AlphaFoldDB" id="A0A1H3QV30"/>
<evidence type="ECO:0000259" key="12">
    <source>
        <dbReference type="Pfam" id="PF00884"/>
    </source>
</evidence>